<organism evidence="1">
    <name type="scientific">Hyalella azteca</name>
    <name type="common">Amphipod</name>
    <dbReference type="NCBI Taxonomy" id="294128"/>
    <lineage>
        <taxon>Eukaryota</taxon>
        <taxon>Metazoa</taxon>
        <taxon>Ecdysozoa</taxon>
        <taxon>Arthropoda</taxon>
        <taxon>Crustacea</taxon>
        <taxon>Multicrustacea</taxon>
        <taxon>Malacostraca</taxon>
        <taxon>Eumalacostraca</taxon>
        <taxon>Peracarida</taxon>
        <taxon>Amphipoda</taxon>
        <taxon>Senticaudata</taxon>
        <taxon>Talitrida</taxon>
        <taxon>Talitroidea</taxon>
        <taxon>Hyalellidae</taxon>
        <taxon>Hyalella</taxon>
    </lineage>
</organism>
<evidence type="ECO:0000313" key="1">
    <source>
        <dbReference type="EMBL" id="KAA0192946.1"/>
    </source>
</evidence>
<protein>
    <submittedName>
        <fullName evidence="1">Uncharacterized protein</fullName>
    </submittedName>
</protein>
<reference evidence="1" key="3">
    <citation type="submission" date="2019-06" db="EMBL/GenBank/DDBJ databases">
        <authorList>
            <person name="Poynton C."/>
            <person name="Hasenbein S."/>
            <person name="Benoit J.B."/>
            <person name="Sepulveda M.S."/>
            <person name="Poelchau M.F."/>
            <person name="Murali S.C."/>
            <person name="Chen S."/>
            <person name="Glastad K.M."/>
            <person name="Werren J.H."/>
            <person name="Vineis J.H."/>
            <person name="Bowen J.L."/>
            <person name="Friedrich M."/>
            <person name="Jones J."/>
            <person name="Robertson H.M."/>
            <person name="Feyereisen R."/>
            <person name="Mechler-Hickson A."/>
            <person name="Mathers N."/>
            <person name="Lee C.E."/>
            <person name="Colbourne J.K."/>
            <person name="Biales A."/>
            <person name="Johnston J.S."/>
            <person name="Wellborn G.A."/>
            <person name="Rosendale A.J."/>
            <person name="Cridge A.G."/>
            <person name="Munoz-Torres M.C."/>
            <person name="Bain P.A."/>
            <person name="Manny A.R."/>
            <person name="Major K.M."/>
            <person name="Lambert F.N."/>
            <person name="Vulpe C.D."/>
            <person name="Tuck P."/>
            <person name="Blalock B.J."/>
            <person name="Lin Y.-Y."/>
            <person name="Smith M.E."/>
            <person name="Ochoa-Acuna H."/>
            <person name="Chen M.-J.M."/>
            <person name="Childers C.P."/>
            <person name="Qu J."/>
            <person name="Dugan S."/>
            <person name="Lee S.L."/>
            <person name="Chao H."/>
            <person name="Dinh H."/>
            <person name="Han Y."/>
            <person name="Doddapaneni H."/>
            <person name="Worley K.C."/>
            <person name="Muzny D.M."/>
            <person name="Gibbs R.A."/>
            <person name="Richards S."/>
        </authorList>
    </citation>
    <scope>NUCLEOTIDE SEQUENCE</scope>
    <source>
        <strain evidence="1">HAZT.00-mixed</strain>
        <tissue evidence="1">Whole organism</tissue>
    </source>
</reference>
<accession>A0A6A0GYM0</accession>
<name>A0A6A0GYM0_HYAAZ</name>
<comment type="caution">
    <text evidence="1">The sequence shown here is derived from an EMBL/GenBank/DDBJ whole genome shotgun (WGS) entry which is preliminary data.</text>
</comment>
<reference evidence="1" key="1">
    <citation type="submission" date="2014-08" db="EMBL/GenBank/DDBJ databases">
        <authorList>
            <person name="Murali S."/>
            <person name="Richards S."/>
            <person name="Bandaranaike D."/>
            <person name="Bellair M."/>
            <person name="Blankenburg K."/>
            <person name="Chao H."/>
            <person name="Dinh H."/>
            <person name="Doddapaneni H."/>
            <person name="Dugan-Rocha S."/>
            <person name="Elkadiri S."/>
            <person name="Gnanaolivu R."/>
            <person name="Hughes D."/>
            <person name="Lee S."/>
            <person name="Li M."/>
            <person name="Ming W."/>
            <person name="Munidasa M."/>
            <person name="Muniz J."/>
            <person name="Nguyen L."/>
            <person name="Osuji N."/>
            <person name="Pu L.-L."/>
            <person name="Puazo M."/>
            <person name="Skinner E."/>
            <person name="Qu C."/>
            <person name="Quiroz J."/>
            <person name="Raj R."/>
            <person name="Weissenberger G."/>
            <person name="Xin Y."/>
            <person name="Zou X."/>
            <person name="Han Y."/>
            <person name="Worley K."/>
            <person name="Muzny D."/>
            <person name="Gibbs R."/>
        </authorList>
    </citation>
    <scope>NUCLEOTIDE SEQUENCE</scope>
    <source>
        <strain evidence="1">HAZT.00-mixed</strain>
        <tissue evidence="1">Whole organism</tissue>
    </source>
</reference>
<dbReference type="Proteomes" id="UP000711488">
    <property type="component" value="Unassembled WGS sequence"/>
</dbReference>
<gene>
    <name evidence="1" type="ORF">HAZT_HAZT010665</name>
</gene>
<dbReference type="AlphaFoldDB" id="A0A6A0GYM0"/>
<proteinExistence type="predicted"/>
<reference evidence="1" key="2">
    <citation type="journal article" date="2018" name="Environ. Sci. Technol.">
        <title>The Toxicogenome of Hyalella azteca: A Model for Sediment Ecotoxicology and Evolutionary Toxicology.</title>
        <authorList>
            <person name="Poynton H.C."/>
            <person name="Hasenbein S."/>
            <person name="Benoit J.B."/>
            <person name="Sepulveda M.S."/>
            <person name="Poelchau M.F."/>
            <person name="Hughes D.S.T."/>
            <person name="Murali S.C."/>
            <person name="Chen S."/>
            <person name="Glastad K.M."/>
            <person name="Goodisman M.A.D."/>
            <person name="Werren J.H."/>
            <person name="Vineis J.H."/>
            <person name="Bowen J.L."/>
            <person name="Friedrich M."/>
            <person name="Jones J."/>
            <person name="Robertson H.M."/>
            <person name="Feyereisen R."/>
            <person name="Mechler-Hickson A."/>
            <person name="Mathers N."/>
            <person name="Lee C.E."/>
            <person name="Colbourne J.K."/>
            <person name="Biales A."/>
            <person name="Johnston J.S."/>
            <person name="Wellborn G.A."/>
            <person name="Rosendale A.J."/>
            <person name="Cridge A.G."/>
            <person name="Munoz-Torres M.C."/>
            <person name="Bain P.A."/>
            <person name="Manny A.R."/>
            <person name="Major K.M."/>
            <person name="Lambert F.N."/>
            <person name="Vulpe C.D."/>
            <person name="Tuck P."/>
            <person name="Blalock B.J."/>
            <person name="Lin Y.Y."/>
            <person name="Smith M.E."/>
            <person name="Ochoa-Acuna H."/>
            <person name="Chen M.M."/>
            <person name="Childers C.P."/>
            <person name="Qu J."/>
            <person name="Dugan S."/>
            <person name="Lee S.L."/>
            <person name="Chao H."/>
            <person name="Dinh H."/>
            <person name="Han Y."/>
            <person name="Doddapaneni H."/>
            <person name="Worley K.C."/>
            <person name="Muzny D.M."/>
            <person name="Gibbs R.A."/>
            <person name="Richards S."/>
        </authorList>
    </citation>
    <scope>NUCLEOTIDE SEQUENCE</scope>
    <source>
        <strain evidence="1">HAZT.00-mixed</strain>
        <tissue evidence="1">Whole organism</tissue>
    </source>
</reference>
<sequence>MGEEVFVSVVLGLASAAPQGFPLETSDVQAARNAFINEYNRLAALAAAAPDIHIIMANRRLDDPNLNIIPHHNHVQAPVQKAFPAFNKFAFSANLGTNQQFVPQANTFPHQAGHLAGHLAGHQVAVPQHTFAPQPHAGPIQKWNGPLADTVPAGVHGLPTQVFVSVVLGLASAAPQGFPLETSDVQAARNAFINEYNRLAALAAAAPDIHIIMANRRLDDPNLNIIPHHNHVQAPVQKAFPAFNKFAFSANLGTNQQFVPQANTFPHQAGHLAGHLAGHQVAVPQHTFAPQPHAGPIQKWNGPLADTVPAGVHGLPTQVMDTPEVAAAKAAHFAALNAAYQSAPRQNHF</sequence>
<dbReference type="EMBL" id="JQDR03011291">
    <property type="protein sequence ID" value="KAA0192946.1"/>
    <property type="molecule type" value="Genomic_DNA"/>
</dbReference>